<dbReference type="RefSeq" id="WP_267283138.1">
    <property type="nucleotide sequence ID" value="NZ_JAOVZV010000040.1"/>
</dbReference>
<proteinExistence type="predicted"/>
<dbReference type="InterPro" id="IPR029103">
    <property type="entry name" value="Ntox47"/>
</dbReference>
<organism evidence="2 3">
    <name type="scientific">Chryseobacterium luquanense</name>
    <dbReference type="NCBI Taxonomy" id="2983766"/>
    <lineage>
        <taxon>Bacteria</taxon>
        <taxon>Pseudomonadati</taxon>
        <taxon>Bacteroidota</taxon>
        <taxon>Flavobacteriia</taxon>
        <taxon>Flavobacteriales</taxon>
        <taxon>Weeksellaceae</taxon>
        <taxon>Chryseobacterium group</taxon>
        <taxon>Chryseobacterium</taxon>
    </lineage>
</organism>
<evidence type="ECO:0000259" key="1">
    <source>
        <dbReference type="Pfam" id="PF15540"/>
    </source>
</evidence>
<name>A0ABT3Y979_9FLAO</name>
<dbReference type="Pfam" id="PF15540">
    <property type="entry name" value="Ntox47"/>
    <property type="match status" value="1"/>
</dbReference>
<accession>A0ABT3Y979</accession>
<gene>
    <name evidence="2" type="ORF">OEA66_20395</name>
</gene>
<dbReference type="Proteomes" id="UP001070176">
    <property type="component" value="Unassembled WGS sequence"/>
</dbReference>
<feature type="non-terminal residue" evidence="2">
    <location>
        <position position="1"/>
    </location>
</feature>
<keyword evidence="3" id="KW-1185">Reference proteome</keyword>
<dbReference type="Gene3D" id="2.180.10.10">
    <property type="entry name" value="RHS repeat-associated core"/>
    <property type="match status" value="1"/>
</dbReference>
<sequence length="344" mass="37531">YDNPYKYNAKEFDSSTGYYYYGARYYDPKRSFWLSIDPLADITVSPYAYVWNDPVNFADPTGMMGERIGGDGPGKPKKVDPNKIYGPKGGVLIEEVIIKGIKKSNDAHSFNGNIFSGIMDGATEASFETITFKGIRDIASISFNTIRSFIDPSARNSNVFGASTLCITGDCVESNPFNNLEPGLDIAVETFDNLRNENYYEAGKNIGTMAIVLGSIFLPEGKGGTGNGLTGGKWKFNAIKDVDMRGGATHIMALEETFKRTGLPRESFQVTKWGKDVNGKSIPVEYQGPGGASVNMDIPVFNNVKAKGILGEGPHQPHVGYQTSGRKASRIRGHIFIDNVPATR</sequence>
<dbReference type="PANTHER" id="PTHR32305">
    <property type="match status" value="1"/>
</dbReference>
<dbReference type="NCBIfam" id="TIGR03696">
    <property type="entry name" value="Rhs_assc_core"/>
    <property type="match status" value="1"/>
</dbReference>
<evidence type="ECO:0000313" key="3">
    <source>
        <dbReference type="Proteomes" id="UP001070176"/>
    </source>
</evidence>
<feature type="domain" description="Bacterial toxin 47" evidence="1">
    <location>
        <begin position="234"/>
        <end position="343"/>
    </location>
</feature>
<dbReference type="PANTHER" id="PTHR32305:SF15">
    <property type="entry name" value="PROTEIN RHSA-RELATED"/>
    <property type="match status" value="1"/>
</dbReference>
<dbReference type="InterPro" id="IPR022385">
    <property type="entry name" value="Rhs_assc_core"/>
</dbReference>
<evidence type="ECO:0000313" key="2">
    <source>
        <dbReference type="EMBL" id="MCX8534710.1"/>
    </source>
</evidence>
<dbReference type="InterPro" id="IPR050708">
    <property type="entry name" value="T6SS_VgrG/RHS"/>
</dbReference>
<dbReference type="EMBL" id="JAOVZV010000040">
    <property type="protein sequence ID" value="MCX8534710.1"/>
    <property type="molecule type" value="Genomic_DNA"/>
</dbReference>
<reference evidence="2" key="1">
    <citation type="submission" date="2022-10" db="EMBL/GenBank/DDBJ databases">
        <title>Chryseobacterium sp. nov., a novel bacterial species.</title>
        <authorList>
            <person name="Cao Y."/>
        </authorList>
    </citation>
    <scope>NUCLEOTIDE SEQUENCE</scope>
    <source>
        <strain evidence="2">KC 927</strain>
    </source>
</reference>
<comment type="caution">
    <text evidence="2">The sequence shown here is derived from an EMBL/GenBank/DDBJ whole genome shotgun (WGS) entry which is preliminary data.</text>
</comment>
<protein>
    <submittedName>
        <fullName evidence="2">Polymorphic toxin type 47 domain-containing protein</fullName>
    </submittedName>
</protein>